<accession>A0AAD6BTI2</accession>
<keyword evidence="3" id="KW-0862">Zinc</keyword>
<protein>
    <recommendedName>
        <fullName evidence="5">MYND-type domain-containing protein</fullName>
    </recommendedName>
</protein>
<reference evidence="6" key="2">
    <citation type="journal article" date="2023" name="IMA Fungus">
        <title>Comparative genomic study of the Penicillium genus elucidates a diverse pangenome and 15 lateral gene transfer events.</title>
        <authorList>
            <person name="Petersen C."/>
            <person name="Sorensen T."/>
            <person name="Nielsen M.R."/>
            <person name="Sondergaard T.E."/>
            <person name="Sorensen J.L."/>
            <person name="Fitzpatrick D.A."/>
            <person name="Frisvad J.C."/>
            <person name="Nielsen K.L."/>
        </authorList>
    </citation>
    <scope>NUCLEOTIDE SEQUENCE</scope>
    <source>
        <strain evidence="6">IBT 16125</strain>
    </source>
</reference>
<dbReference type="AlphaFoldDB" id="A0AAD6BTI2"/>
<gene>
    <name evidence="6" type="ORF">N7458_011943</name>
</gene>
<dbReference type="SUPFAM" id="SSF144232">
    <property type="entry name" value="HIT/MYND zinc finger-like"/>
    <property type="match status" value="1"/>
</dbReference>
<dbReference type="PROSITE" id="PS50865">
    <property type="entry name" value="ZF_MYND_2"/>
    <property type="match status" value="1"/>
</dbReference>
<proteinExistence type="predicted"/>
<organism evidence="6 7">
    <name type="scientific">Penicillium daleae</name>
    <dbReference type="NCBI Taxonomy" id="63821"/>
    <lineage>
        <taxon>Eukaryota</taxon>
        <taxon>Fungi</taxon>
        <taxon>Dikarya</taxon>
        <taxon>Ascomycota</taxon>
        <taxon>Pezizomycotina</taxon>
        <taxon>Eurotiomycetes</taxon>
        <taxon>Eurotiomycetidae</taxon>
        <taxon>Eurotiales</taxon>
        <taxon>Aspergillaceae</taxon>
        <taxon>Penicillium</taxon>
    </lineage>
</organism>
<name>A0AAD6BTI2_9EURO</name>
<dbReference type="Gene3D" id="6.10.140.2220">
    <property type="match status" value="1"/>
</dbReference>
<evidence type="ECO:0000256" key="2">
    <source>
        <dbReference type="ARBA" id="ARBA00022771"/>
    </source>
</evidence>
<evidence type="ECO:0000313" key="6">
    <source>
        <dbReference type="EMBL" id="KAJ5432787.1"/>
    </source>
</evidence>
<reference evidence="6" key="1">
    <citation type="submission" date="2022-12" db="EMBL/GenBank/DDBJ databases">
        <authorList>
            <person name="Petersen C."/>
        </authorList>
    </citation>
    <scope>NUCLEOTIDE SEQUENCE</scope>
    <source>
        <strain evidence="6">IBT 16125</strain>
    </source>
</reference>
<dbReference type="Pfam" id="PF01753">
    <property type="entry name" value="zf-MYND"/>
    <property type="match status" value="1"/>
</dbReference>
<comment type="caution">
    <text evidence="6">The sequence shown here is derived from an EMBL/GenBank/DDBJ whole genome shotgun (WGS) entry which is preliminary data.</text>
</comment>
<evidence type="ECO:0000313" key="7">
    <source>
        <dbReference type="Proteomes" id="UP001213681"/>
    </source>
</evidence>
<evidence type="ECO:0000256" key="1">
    <source>
        <dbReference type="ARBA" id="ARBA00022723"/>
    </source>
</evidence>
<evidence type="ECO:0000259" key="5">
    <source>
        <dbReference type="PROSITE" id="PS50865"/>
    </source>
</evidence>
<dbReference type="GeneID" id="81605568"/>
<dbReference type="InterPro" id="IPR002893">
    <property type="entry name" value="Znf_MYND"/>
</dbReference>
<dbReference type="GO" id="GO:0008270">
    <property type="term" value="F:zinc ion binding"/>
    <property type="evidence" value="ECO:0007669"/>
    <property type="project" value="UniProtKB-KW"/>
</dbReference>
<dbReference type="RefSeq" id="XP_056760079.1">
    <property type="nucleotide sequence ID" value="XM_056915325.1"/>
</dbReference>
<keyword evidence="2 4" id="KW-0863">Zinc-finger</keyword>
<dbReference type="PROSITE" id="PS01360">
    <property type="entry name" value="ZF_MYND_1"/>
    <property type="match status" value="1"/>
</dbReference>
<sequence>MDNPNRVISFDDFEEESVSSSESWYPPPNLPQNLASHHQSHPQILCVNPADLNSYGQVQVILPSSCAICPKMAQYDCGDCRAISYCSPEHAQLDESSHKEACSNIYESSQRLEILRQQLVSRIPSPFRHNIGQFWAMPETSVYLQEMSNLVELLGSIIHRTAVERRLVYAFHVMYFGGSDRQSFRFRVPALMMRINRDQECYDFMKWRSNNHNRDRLSQMSLETMRVRFANPIITGPRIISQDNFVGYIDEDIFEPIEEFDRETSIMTLIPLCLVKIRFLFEVQRMELAVQAFGSRFPNEVLDMIVKNIPTTKKIAQNQQLVENPFVRLGAMETLMGQILQLYNKIHSLNPYVWKGMVWAKRGDARRGEMDPQWLAWDMETYVKNNWESWIETPGAISLLKRIMAETGNT</sequence>
<feature type="domain" description="MYND-type" evidence="5">
    <location>
        <begin position="66"/>
        <end position="102"/>
    </location>
</feature>
<evidence type="ECO:0000256" key="3">
    <source>
        <dbReference type="ARBA" id="ARBA00022833"/>
    </source>
</evidence>
<dbReference type="Proteomes" id="UP001213681">
    <property type="component" value="Unassembled WGS sequence"/>
</dbReference>
<keyword evidence="1" id="KW-0479">Metal-binding</keyword>
<dbReference type="EMBL" id="JAPVEA010000009">
    <property type="protein sequence ID" value="KAJ5432787.1"/>
    <property type="molecule type" value="Genomic_DNA"/>
</dbReference>
<keyword evidence="7" id="KW-1185">Reference proteome</keyword>
<evidence type="ECO:0000256" key="4">
    <source>
        <dbReference type="PROSITE-ProRule" id="PRU00134"/>
    </source>
</evidence>